<comment type="caution">
    <text evidence="3">The sequence shown here is derived from an EMBL/GenBank/DDBJ whole genome shotgun (WGS) entry which is preliminary data.</text>
</comment>
<dbReference type="Proteomes" id="UP001144805">
    <property type="component" value="Unassembled WGS sequence"/>
</dbReference>
<accession>A0A9X3E085</accession>
<keyword evidence="1" id="KW-0812">Transmembrane</keyword>
<feature type="signal peptide" evidence="2">
    <location>
        <begin position="1"/>
        <end position="28"/>
    </location>
</feature>
<keyword evidence="1" id="KW-1133">Transmembrane helix</keyword>
<evidence type="ECO:0000313" key="4">
    <source>
        <dbReference type="Proteomes" id="UP001144805"/>
    </source>
</evidence>
<evidence type="ECO:0000313" key="3">
    <source>
        <dbReference type="EMBL" id="MCX5569007.1"/>
    </source>
</evidence>
<organism evidence="3 4">
    <name type="scientific">Kaistia nematophila</name>
    <dbReference type="NCBI Taxonomy" id="2994654"/>
    <lineage>
        <taxon>Bacteria</taxon>
        <taxon>Pseudomonadati</taxon>
        <taxon>Pseudomonadota</taxon>
        <taxon>Alphaproteobacteria</taxon>
        <taxon>Hyphomicrobiales</taxon>
        <taxon>Kaistiaceae</taxon>
        <taxon>Kaistia</taxon>
    </lineage>
</organism>
<gene>
    <name evidence="3" type="ORF">OSH07_07355</name>
</gene>
<evidence type="ECO:0000256" key="1">
    <source>
        <dbReference type="SAM" id="Phobius"/>
    </source>
</evidence>
<dbReference type="EMBL" id="JAPKNK010000002">
    <property type="protein sequence ID" value="MCX5569007.1"/>
    <property type="molecule type" value="Genomic_DNA"/>
</dbReference>
<dbReference type="AlphaFoldDB" id="A0A9X3E085"/>
<feature type="transmembrane region" description="Helical" evidence="1">
    <location>
        <begin position="33"/>
        <end position="51"/>
    </location>
</feature>
<reference evidence="3" key="1">
    <citation type="submission" date="2022-11" db="EMBL/GenBank/DDBJ databases">
        <title>Biodiversity and phylogenetic relationships of bacteria.</title>
        <authorList>
            <person name="Machado R.A.R."/>
            <person name="Bhat A."/>
            <person name="Loulou A."/>
            <person name="Kallel S."/>
        </authorList>
    </citation>
    <scope>NUCLEOTIDE SEQUENCE</scope>
    <source>
        <strain evidence="3">K-TC2</strain>
    </source>
</reference>
<protein>
    <submittedName>
        <fullName evidence="3">Uncharacterized protein</fullName>
    </submittedName>
</protein>
<keyword evidence="1" id="KW-0472">Membrane</keyword>
<evidence type="ECO:0000256" key="2">
    <source>
        <dbReference type="SAM" id="SignalP"/>
    </source>
</evidence>
<sequence length="108" mass="11018">MNHTIRNCAAAALLAPALLLAQGGASYAKNGQNAAAIIGGIAGLAVGAAIADSANRNNDIYGAPPPPSYRPPAPFSPAGGVICYPEQRACYNNGGAYSGNWTWRVYGR</sequence>
<name>A0A9X3E085_9HYPH</name>
<dbReference type="RefSeq" id="WP_266337962.1">
    <property type="nucleotide sequence ID" value="NZ_JAPKNK010000002.1"/>
</dbReference>
<proteinExistence type="predicted"/>
<keyword evidence="4" id="KW-1185">Reference proteome</keyword>
<feature type="chain" id="PRO_5040786024" evidence="2">
    <location>
        <begin position="29"/>
        <end position="108"/>
    </location>
</feature>
<keyword evidence="2" id="KW-0732">Signal</keyword>